<name>A0A0F9PYN6_9ZZZZ</name>
<dbReference type="AlphaFoldDB" id="A0A0F9PYN6"/>
<organism evidence="1">
    <name type="scientific">marine sediment metagenome</name>
    <dbReference type="NCBI Taxonomy" id="412755"/>
    <lineage>
        <taxon>unclassified sequences</taxon>
        <taxon>metagenomes</taxon>
        <taxon>ecological metagenomes</taxon>
    </lineage>
</organism>
<protein>
    <submittedName>
        <fullName evidence="1">Uncharacterized protein</fullName>
    </submittedName>
</protein>
<evidence type="ECO:0000313" key="1">
    <source>
        <dbReference type="EMBL" id="KKN06181.1"/>
    </source>
</evidence>
<reference evidence="1" key="1">
    <citation type="journal article" date="2015" name="Nature">
        <title>Complex archaea that bridge the gap between prokaryotes and eukaryotes.</title>
        <authorList>
            <person name="Spang A."/>
            <person name="Saw J.H."/>
            <person name="Jorgensen S.L."/>
            <person name="Zaremba-Niedzwiedzka K."/>
            <person name="Martijn J."/>
            <person name="Lind A.E."/>
            <person name="van Eijk R."/>
            <person name="Schleper C."/>
            <person name="Guy L."/>
            <person name="Ettema T.J."/>
        </authorList>
    </citation>
    <scope>NUCLEOTIDE SEQUENCE</scope>
</reference>
<proteinExistence type="predicted"/>
<sequence length="174" mass="20823">MTTPPEPDWGSLIDEILGEDDENRNVPTGTQERYLSQHTRNISFLEVFEWPKEFIDDRPYLKNWLQLKFEEWWEEQMHDAQYADGAFENWMNGDKIIIHGDAYIDELNKKLVALYRERITETHTCSDCGKEASEKHLWGHPDSVHKLHIVGEEAKLLCAECWYKRHPNLRRRRR</sequence>
<gene>
    <name evidence="1" type="ORF">LCGC14_1079880</name>
</gene>
<accession>A0A0F9PYN6</accession>
<comment type="caution">
    <text evidence="1">The sequence shown here is derived from an EMBL/GenBank/DDBJ whole genome shotgun (WGS) entry which is preliminary data.</text>
</comment>
<dbReference type="EMBL" id="LAZR01004719">
    <property type="protein sequence ID" value="KKN06181.1"/>
    <property type="molecule type" value="Genomic_DNA"/>
</dbReference>